<dbReference type="InterPro" id="IPR043128">
    <property type="entry name" value="Rev_trsase/Diguanyl_cyclase"/>
</dbReference>
<evidence type="ECO:0000256" key="2">
    <source>
        <dbReference type="ARBA" id="ARBA00034247"/>
    </source>
</evidence>
<dbReference type="RefSeq" id="WP_273672163.1">
    <property type="nucleotide sequence ID" value="NZ_JAQQXR010000006.1"/>
</dbReference>
<dbReference type="Pfam" id="PF00072">
    <property type="entry name" value="Response_reg"/>
    <property type="match status" value="1"/>
</dbReference>
<dbReference type="SUPFAM" id="SSF52172">
    <property type="entry name" value="CheY-like"/>
    <property type="match status" value="1"/>
</dbReference>
<dbReference type="GO" id="GO:0052621">
    <property type="term" value="F:diguanylate cyclase activity"/>
    <property type="evidence" value="ECO:0007669"/>
    <property type="project" value="UniProtKB-EC"/>
</dbReference>
<comment type="catalytic activity">
    <reaction evidence="2">
        <text>2 GTP = 3',3'-c-di-GMP + 2 diphosphate</text>
        <dbReference type="Rhea" id="RHEA:24898"/>
        <dbReference type="ChEBI" id="CHEBI:33019"/>
        <dbReference type="ChEBI" id="CHEBI:37565"/>
        <dbReference type="ChEBI" id="CHEBI:58805"/>
        <dbReference type="EC" id="2.7.7.65"/>
    </reaction>
</comment>
<evidence type="ECO:0000256" key="1">
    <source>
        <dbReference type="ARBA" id="ARBA00012528"/>
    </source>
</evidence>
<dbReference type="EMBL" id="JAQQXR010000006">
    <property type="protein sequence ID" value="MDC8759151.1"/>
    <property type="molecule type" value="Genomic_DNA"/>
</dbReference>
<keyword evidence="6" id="KW-0548">Nucleotidyltransferase</keyword>
<dbReference type="PROSITE" id="PS50110">
    <property type="entry name" value="RESPONSE_REGULATORY"/>
    <property type="match status" value="1"/>
</dbReference>
<keyword evidence="3" id="KW-0597">Phosphoprotein</keyword>
<feature type="modified residue" description="4-aspartylphosphate" evidence="3">
    <location>
        <position position="59"/>
    </location>
</feature>
<evidence type="ECO:0000259" key="5">
    <source>
        <dbReference type="PROSITE" id="PS50887"/>
    </source>
</evidence>
<dbReference type="InterPro" id="IPR011006">
    <property type="entry name" value="CheY-like_superfamily"/>
</dbReference>
<dbReference type="Gene3D" id="3.40.50.2300">
    <property type="match status" value="1"/>
</dbReference>
<evidence type="ECO:0000313" key="6">
    <source>
        <dbReference type="EMBL" id="MDC8759151.1"/>
    </source>
</evidence>
<dbReference type="SUPFAM" id="SSF55073">
    <property type="entry name" value="Nucleotide cyclase"/>
    <property type="match status" value="1"/>
</dbReference>
<feature type="domain" description="Response regulatory" evidence="4">
    <location>
        <begin position="11"/>
        <end position="126"/>
    </location>
</feature>
<keyword evidence="7" id="KW-1185">Reference proteome</keyword>
<dbReference type="Pfam" id="PF00990">
    <property type="entry name" value="GGDEF"/>
    <property type="match status" value="1"/>
</dbReference>
<protein>
    <recommendedName>
        <fullName evidence="1">diguanylate cyclase</fullName>
        <ecNumber evidence="1">2.7.7.65</ecNumber>
    </recommendedName>
</protein>
<dbReference type="EC" id="2.7.7.65" evidence="1"/>
<dbReference type="InterPro" id="IPR001789">
    <property type="entry name" value="Sig_transdc_resp-reg_receiver"/>
</dbReference>
<dbReference type="PANTHER" id="PTHR45138:SF9">
    <property type="entry name" value="DIGUANYLATE CYCLASE DGCM-RELATED"/>
    <property type="match status" value="1"/>
</dbReference>
<gene>
    <name evidence="6" type="ORF">OIK44_16340</name>
</gene>
<dbReference type="Gene3D" id="3.30.70.270">
    <property type="match status" value="1"/>
</dbReference>
<dbReference type="SMART" id="SM00267">
    <property type="entry name" value="GGDEF"/>
    <property type="match status" value="1"/>
</dbReference>
<dbReference type="InterPro" id="IPR000160">
    <property type="entry name" value="GGDEF_dom"/>
</dbReference>
<dbReference type="SMART" id="SM00448">
    <property type="entry name" value="REC"/>
    <property type="match status" value="1"/>
</dbReference>
<dbReference type="InterPro" id="IPR029787">
    <property type="entry name" value="Nucleotide_cyclase"/>
</dbReference>
<accession>A0ABT5K2E0</accession>
<sequence length="307" mass="33357">MPTKPPEAQSTILIIDDSVDAIRLLSGILKDMGQILFATSGAAGIELAQQRRPQLILLDVEMQAMDGYEVCRRIKADSDMRDCAIMFVTAQSTMDSEVAALEAGAVDFLSKPLNAPVVRARVRTHLKLQRATAALMQLANKDGLTGLFNRRYFDEQLAREFLRHKRQGLPLSLAFIDIDCFKAYNDHYGHQSGDACLKRVAELIEGATQRPSEVVARYGGEEFVVLLPYTDAADAAKYGAWLCEQIAVDALAHARSPVAAHITVSVGLTSMVPGEANSALNLVADADRALYQAKSAGRNRAVTATPL</sequence>
<proteinExistence type="predicted"/>
<evidence type="ECO:0000256" key="3">
    <source>
        <dbReference type="PROSITE-ProRule" id="PRU00169"/>
    </source>
</evidence>
<dbReference type="PANTHER" id="PTHR45138">
    <property type="entry name" value="REGULATORY COMPONENTS OF SENSORY TRANSDUCTION SYSTEM"/>
    <property type="match status" value="1"/>
</dbReference>
<dbReference type="NCBIfam" id="TIGR00254">
    <property type="entry name" value="GGDEF"/>
    <property type="match status" value="1"/>
</dbReference>
<comment type="caution">
    <text evidence="6">The sequence shown here is derived from an EMBL/GenBank/DDBJ whole genome shotgun (WGS) entry which is preliminary data.</text>
</comment>
<name>A0ABT5K2E0_9BURK</name>
<dbReference type="PROSITE" id="PS50887">
    <property type="entry name" value="GGDEF"/>
    <property type="match status" value="1"/>
</dbReference>
<evidence type="ECO:0000313" key="7">
    <source>
        <dbReference type="Proteomes" id="UP001221208"/>
    </source>
</evidence>
<keyword evidence="6" id="KW-0808">Transferase</keyword>
<organism evidence="6 7">
    <name type="scientific">Janthinobacterium fluminis</name>
    <dbReference type="NCBI Taxonomy" id="2987524"/>
    <lineage>
        <taxon>Bacteria</taxon>
        <taxon>Pseudomonadati</taxon>
        <taxon>Pseudomonadota</taxon>
        <taxon>Betaproteobacteria</taxon>
        <taxon>Burkholderiales</taxon>
        <taxon>Oxalobacteraceae</taxon>
        <taxon>Janthinobacterium</taxon>
    </lineage>
</organism>
<reference evidence="6 7" key="1">
    <citation type="submission" date="2022-10" db="EMBL/GenBank/DDBJ databases">
        <title>Janthinobacterium sp. hw3 Genome sequencing.</title>
        <authorList>
            <person name="Park S."/>
        </authorList>
    </citation>
    <scope>NUCLEOTIDE SEQUENCE [LARGE SCALE GENOMIC DNA]</scope>
    <source>
        <strain evidence="7">hw3</strain>
    </source>
</reference>
<dbReference type="Proteomes" id="UP001221208">
    <property type="component" value="Unassembled WGS sequence"/>
</dbReference>
<feature type="domain" description="GGDEF" evidence="5">
    <location>
        <begin position="169"/>
        <end position="306"/>
    </location>
</feature>
<dbReference type="CDD" id="cd01949">
    <property type="entry name" value="GGDEF"/>
    <property type="match status" value="1"/>
</dbReference>
<evidence type="ECO:0000259" key="4">
    <source>
        <dbReference type="PROSITE" id="PS50110"/>
    </source>
</evidence>
<dbReference type="InterPro" id="IPR050469">
    <property type="entry name" value="Diguanylate_Cyclase"/>
</dbReference>